<dbReference type="EMBL" id="BHZE01000010">
    <property type="protein sequence ID" value="GCD77754.1"/>
    <property type="molecule type" value="Genomic_DNA"/>
</dbReference>
<gene>
    <name evidence="1" type="ORF">JCM31826_12360</name>
</gene>
<protein>
    <submittedName>
        <fullName evidence="1">Uncharacterized protein</fullName>
    </submittedName>
</protein>
<name>A0A401XL88_9FLAO</name>
<dbReference type="AlphaFoldDB" id="A0A401XL88"/>
<sequence>MEVEITYYLLPDSFLTSVDGLDRKKITSKTKLDKFDERELIVVKSNNRFFESDFAGISRTGAISRAVRIGSNQSAVLNSTLDLQISGTLPDSTSIKASITDNRIPIQPDGYSQQLRDIDRIYMEVSHPKRGKLVAGDYSIANTDHYFLTFDRRVTGVGLSTQRSFHPSNRHLFAELNGAASRGIFARNSFMGQEGNQGPYKLFGNNNELFIIIVSGSERVYIDGQLLTRGQEYDYVIDYNAGEITFTALRPITRDRRIVVEFQYTTLLYLRTIGYAKAGISERRFQAELVHYQESDSRNQTLFQDLTDQEKLVMAQAGTDLNQMRIPTAIAVPYTSDEILYEKVLMPGFGEVFVYSRDSTKQLYRVQFNFVGQGKGNYVQANKTLNGRVYEWIPPVNGQPQGSYEPVKQLTPPQALRISSLRSTFDGEKLGNIELQLAVSQKDVNRYSFNPSQTDGLALRAKYGLDQKIGKSLLKVHSFVDWMQSTFTTVERVRQVEFQRDWALPSAAGAENQILAALSVGLETDTSFKAQVEYSYLNQGSDLRHKVSANVGAKNQFLSLTTRFSALSILGDQGSGSFIRQNGDMRFLLSEALGVGVRTDVERNIRSIQTALVDGSYQFFYAEPYVRMSYKQANYLELFSIVRADDTVYNQAFQNAARSQGVGVRTDWRWNSHVNVNSSLLYRKIDFQEVVNQSDFAAYTGRIRLQQRWLKSSLMLNTFLESGTGTEPRRVFSFIEVPSGTGTHTWIDYNGNGVKELDEFEPARFPAEARYLRIFAPSSDFIRVEFNKVSQSILFNPSAFSTQLTGFGRYLTRFSIQSTLQYDSRRQLNNNVNKFFYLSALNASDTAVLGAFVQQRHTLFFDRSKNKFGWDISYLTNTSANLLSFGIEEVRKIEHPFNIRWKILPPIIARFAFNFGQRDNISQNFSNRNFSFQEILFNPKLEYQPNERFRSSIGIERSIKTAEQANLNTWRFLNENYLSSASSYAITTIVQWVRNAFTGEANSPLGFSMLEGLQAGDNVIVNLQIQRNLVNGLQVSLAYEARWGQQLTFIQNGAVQLKAFF</sequence>
<evidence type="ECO:0000313" key="2">
    <source>
        <dbReference type="Proteomes" id="UP000286715"/>
    </source>
</evidence>
<reference evidence="1 2" key="1">
    <citation type="submission" date="2018-11" db="EMBL/GenBank/DDBJ databases">
        <title>Schleiferia aggregans sp. nov., a moderately thermophilic heterotrophic bacterium isolated from microbial mats at a terrestrial hot spring.</title>
        <authorList>
            <person name="Iino T."/>
            <person name="Ohkuma M."/>
            <person name="Haruta S."/>
        </authorList>
    </citation>
    <scope>NUCLEOTIDE SEQUENCE [LARGE SCALE GENOMIC DNA]</scope>
    <source>
        <strain evidence="1 2">LA</strain>
    </source>
</reference>
<proteinExistence type="predicted"/>
<dbReference type="Proteomes" id="UP000286715">
    <property type="component" value="Unassembled WGS sequence"/>
</dbReference>
<accession>A0A401XL88</accession>
<organism evidence="1 2">
    <name type="scientific">Thermaurantimonas aggregans</name>
    <dbReference type="NCBI Taxonomy" id="2173829"/>
    <lineage>
        <taxon>Bacteria</taxon>
        <taxon>Pseudomonadati</taxon>
        <taxon>Bacteroidota</taxon>
        <taxon>Flavobacteriia</taxon>
        <taxon>Flavobacteriales</taxon>
        <taxon>Schleiferiaceae</taxon>
        <taxon>Thermaurantimonas</taxon>
    </lineage>
</organism>
<evidence type="ECO:0000313" key="1">
    <source>
        <dbReference type="EMBL" id="GCD77754.1"/>
    </source>
</evidence>
<comment type="caution">
    <text evidence="1">The sequence shown here is derived from an EMBL/GenBank/DDBJ whole genome shotgun (WGS) entry which is preliminary data.</text>
</comment>
<keyword evidence="2" id="KW-1185">Reference proteome</keyword>